<comment type="caution">
    <text evidence="4">The sequence shown here is derived from an EMBL/GenBank/DDBJ whole genome shotgun (WGS) entry which is preliminary data.</text>
</comment>
<dbReference type="InterPro" id="IPR029044">
    <property type="entry name" value="Nucleotide-diphossugar_trans"/>
</dbReference>
<reference evidence="5" key="1">
    <citation type="journal article" date="2019" name="Int. J. Syst. Evol. Microbiol.">
        <title>The Global Catalogue of Microorganisms (GCM) 10K type strain sequencing project: providing services to taxonomists for standard genome sequencing and annotation.</title>
        <authorList>
            <consortium name="The Broad Institute Genomics Platform"/>
            <consortium name="The Broad Institute Genome Sequencing Center for Infectious Disease"/>
            <person name="Wu L."/>
            <person name="Ma J."/>
        </authorList>
    </citation>
    <scope>NUCLEOTIDE SEQUENCE [LARGE SCALE GENOMIC DNA]</scope>
    <source>
        <strain evidence="5">CGMCC 4.7427</strain>
    </source>
</reference>
<gene>
    <name evidence="4" type="ORF">ACFO5T_14805</name>
</gene>
<evidence type="ECO:0000259" key="3">
    <source>
        <dbReference type="Pfam" id="PF02709"/>
    </source>
</evidence>
<evidence type="ECO:0000313" key="5">
    <source>
        <dbReference type="Proteomes" id="UP001595878"/>
    </source>
</evidence>
<dbReference type="SUPFAM" id="SSF53448">
    <property type="entry name" value="Nucleotide-diphospho-sugar transferases"/>
    <property type="match status" value="1"/>
</dbReference>
<keyword evidence="1" id="KW-0808">Transferase</keyword>
<dbReference type="InterPro" id="IPR001173">
    <property type="entry name" value="Glyco_trans_2-like"/>
</dbReference>
<feature type="domain" description="Glycosyltransferase 2-like" evidence="2">
    <location>
        <begin position="6"/>
        <end position="160"/>
    </location>
</feature>
<dbReference type="InterPro" id="IPR027791">
    <property type="entry name" value="Galactosyl_T_C"/>
</dbReference>
<accession>A0ABV9LC12</accession>
<organism evidence="4 5">
    <name type="scientific">Dokdonia genika</name>
    <dbReference type="NCBI Taxonomy" id="308113"/>
    <lineage>
        <taxon>Bacteria</taxon>
        <taxon>Pseudomonadati</taxon>
        <taxon>Bacteroidota</taxon>
        <taxon>Flavobacteriia</taxon>
        <taxon>Flavobacteriales</taxon>
        <taxon>Flavobacteriaceae</taxon>
        <taxon>Dokdonia</taxon>
    </lineage>
</organism>
<dbReference type="Pfam" id="PF02709">
    <property type="entry name" value="Glyco_transf_7C"/>
    <property type="match status" value="1"/>
</dbReference>
<evidence type="ECO:0000256" key="1">
    <source>
        <dbReference type="ARBA" id="ARBA00022679"/>
    </source>
</evidence>
<dbReference type="Gene3D" id="3.90.550.10">
    <property type="entry name" value="Spore Coat Polysaccharide Biosynthesis Protein SpsA, Chain A"/>
    <property type="match status" value="1"/>
</dbReference>
<dbReference type="PANTHER" id="PTHR43685">
    <property type="entry name" value="GLYCOSYLTRANSFERASE"/>
    <property type="match status" value="1"/>
</dbReference>
<keyword evidence="5" id="KW-1185">Reference proteome</keyword>
<dbReference type="EMBL" id="JBHSHB010000042">
    <property type="protein sequence ID" value="MFC4691703.1"/>
    <property type="molecule type" value="Genomic_DNA"/>
</dbReference>
<feature type="domain" description="Galactosyltransferase C-terminal" evidence="3">
    <location>
        <begin position="168"/>
        <end position="228"/>
    </location>
</feature>
<evidence type="ECO:0000259" key="2">
    <source>
        <dbReference type="Pfam" id="PF00535"/>
    </source>
</evidence>
<dbReference type="Proteomes" id="UP001595878">
    <property type="component" value="Unassembled WGS sequence"/>
</dbReference>
<protein>
    <submittedName>
        <fullName evidence="4">Glycosyltransferase family 2 protein</fullName>
    </submittedName>
</protein>
<name>A0ABV9LC12_9FLAO</name>
<dbReference type="Pfam" id="PF00535">
    <property type="entry name" value="Glycos_transf_2"/>
    <property type="match status" value="1"/>
</dbReference>
<dbReference type="InterPro" id="IPR050834">
    <property type="entry name" value="Glycosyltransf_2"/>
</dbReference>
<dbReference type="RefSeq" id="WP_380035971.1">
    <property type="nucleotide sequence ID" value="NZ_JBHSHB010000042.1"/>
</dbReference>
<dbReference type="PANTHER" id="PTHR43685:SF3">
    <property type="entry name" value="SLR2126 PROTEIN"/>
    <property type="match status" value="1"/>
</dbReference>
<sequence>MKTALLISTYNWPDALQLVLDSVLVQTLPPNEILIADDGSDSKTKKVIDDFISKSSVSVKHFWQEDIGFRKSIILNKTIAFTNSEYIIQVDGDCILHPNFVEDHTAFANRGFYLYGSRVNIKQPFATEILMKRIKIFNVFSKQIKNKTRTLHSPFLSNFFKGKLGVPDKFRGCNFSFWRDDFIAVNGYNEDMTGWGREDSELIIRLTNNNVKGRRLRYRGIVYHIWHKINSKARLTINDSIQQEAINKKIIFCSNGVSKYINKEFFTD</sequence>
<evidence type="ECO:0000313" key="4">
    <source>
        <dbReference type="EMBL" id="MFC4691703.1"/>
    </source>
</evidence>
<dbReference type="CDD" id="cd06420">
    <property type="entry name" value="GT2_Chondriotin_Pol_N"/>
    <property type="match status" value="1"/>
</dbReference>
<proteinExistence type="predicted"/>